<protein>
    <submittedName>
        <fullName evidence="2">Sugar phosphate isomerase/epimerase</fullName>
    </submittedName>
</protein>
<dbReference type="SUPFAM" id="SSF51658">
    <property type="entry name" value="Xylose isomerase-like"/>
    <property type="match status" value="1"/>
</dbReference>
<dbReference type="Proteomes" id="UP000657385">
    <property type="component" value="Unassembled WGS sequence"/>
</dbReference>
<dbReference type="PANTHER" id="PTHR12110">
    <property type="entry name" value="HYDROXYPYRUVATE ISOMERASE"/>
    <property type="match status" value="1"/>
</dbReference>
<keyword evidence="2" id="KW-0413">Isomerase</keyword>
<gene>
    <name evidence="2" type="ORF">I2501_26235</name>
</gene>
<dbReference type="Gene3D" id="3.20.20.150">
    <property type="entry name" value="Divalent-metal-dependent TIM barrel enzymes"/>
    <property type="match status" value="1"/>
</dbReference>
<comment type="caution">
    <text evidence="2">The sequence shown here is derived from an EMBL/GenBank/DDBJ whole genome shotgun (WGS) entry which is preliminary data.</text>
</comment>
<evidence type="ECO:0000313" key="3">
    <source>
        <dbReference type="Proteomes" id="UP000657385"/>
    </source>
</evidence>
<organism evidence="2 3">
    <name type="scientific">Streptacidiphilus fuscans</name>
    <dbReference type="NCBI Taxonomy" id="2789292"/>
    <lineage>
        <taxon>Bacteria</taxon>
        <taxon>Bacillati</taxon>
        <taxon>Actinomycetota</taxon>
        <taxon>Actinomycetes</taxon>
        <taxon>Kitasatosporales</taxon>
        <taxon>Streptomycetaceae</taxon>
        <taxon>Streptacidiphilus</taxon>
    </lineage>
</organism>
<dbReference type="PANTHER" id="PTHR12110:SF52">
    <property type="entry name" value="XYLOSE ISOMERASE"/>
    <property type="match status" value="1"/>
</dbReference>
<dbReference type="GO" id="GO:0016853">
    <property type="term" value="F:isomerase activity"/>
    <property type="evidence" value="ECO:0007669"/>
    <property type="project" value="UniProtKB-KW"/>
</dbReference>
<dbReference type="Pfam" id="PF01261">
    <property type="entry name" value="AP_endonuc_2"/>
    <property type="match status" value="1"/>
</dbReference>
<evidence type="ECO:0000259" key="1">
    <source>
        <dbReference type="Pfam" id="PF01261"/>
    </source>
</evidence>
<dbReference type="RefSeq" id="WP_196196697.1">
    <property type="nucleotide sequence ID" value="NZ_JADPRT010000012.1"/>
</dbReference>
<dbReference type="AlphaFoldDB" id="A0A931FH56"/>
<dbReference type="InterPro" id="IPR013022">
    <property type="entry name" value="Xyl_isomerase-like_TIM-brl"/>
</dbReference>
<accession>A0A931FH56</accession>
<reference evidence="2" key="1">
    <citation type="submission" date="2020-11" db="EMBL/GenBank/DDBJ databases">
        <title>Isolation and identification of active actinomycetes.</title>
        <authorList>
            <person name="Yu B."/>
        </authorList>
    </citation>
    <scope>NUCLEOTIDE SEQUENCE</scope>
    <source>
        <strain evidence="2">NEAU-YB345</strain>
    </source>
</reference>
<dbReference type="EMBL" id="JADPRT010000012">
    <property type="protein sequence ID" value="MBF9071526.1"/>
    <property type="molecule type" value="Genomic_DNA"/>
</dbReference>
<proteinExistence type="predicted"/>
<evidence type="ECO:0000313" key="2">
    <source>
        <dbReference type="EMBL" id="MBF9071526.1"/>
    </source>
</evidence>
<feature type="domain" description="Xylose isomerase-like TIM barrel" evidence="1">
    <location>
        <begin position="36"/>
        <end position="268"/>
    </location>
</feature>
<name>A0A931FH56_9ACTN</name>
<dbReference type="InterPro" id="IPR050312">
    <property type="entry name" value="IolE/XylAMocC-like"/>
</dbReference>
<keyword evidence="3" id="KW-1185">Reference proteome</keyword>
<dbReference type="InterPro" id="IPR036237">
    <property type="entry name" value="Xyl_isomerase-like_sf"/>
</dbReference>
<sequence length="290" mass="30542">MSQAASAPAPGLERLSLNTATTKRWTLAEAVAGCTAAGIAGIGLWRDRVAEAGLDGAARLVREAGLTVTSLCRGGFFTGPDAADAAEDNRRAVDEAAALGTDTLILVCGGLPTGSKDLPAARRSVADGIAALAPYAEAHGVRLAIEPLHPMFCADRAVVSTLGQAIDLADEAGHGTGVVVDTYHVWWDPEVERQIARAGAAGMIHAFQVCDWLLPLPADVLLGRGHVGDGAIDIPRLARLVAEAGYQGWTEVEIFNQEVWDTPGEKTLRTLTERHRAYLAAAEKDPSPWR</sequence>